<dbReference type="InterPro" id="IPR050282">
    <property type="entry name" value="Cycloisomerase_2"/>
</dbReference>
<protein>
    <submittedName>
        <fullName evidence="4">Beta-propeller fold lactonase family protein</fullName>
    </submittedName>
</protein>
<feature type="domain" description="PKD" evidence="3">
    <location>
        <begin position="384"/>
        <end position="437"/>
    </location>
</feature>
<feature type="region of interest" description="Disordered" evidence="2">
    <location>
        <begin position="334"/>
        <end position="365"/>
    </location>
</feature>
<dbReference type="InterPro" id="IPR022409">
    <property type="entry name" value="PKD/Chitinase_dom"/>
</dbReference>
<dbReference type="PROSITE" id="PS50093">
    <property type="entry name" value="PKD"/>
    <property type="match status" value="1"/>
</dbReference>
<dbReference type="InterPro" id="IPR035986">
    <property type="entry name" value="PKD_dom_sf"/>
</dbReference>
<dbReference type="InterPro" id="IPR015943">
    <property type="entry name" value="WD40/YVTN_repeat-like_dom_sf"/>
</dbReference>
<dbReference type="Pfam" id="PF10282">
    <property type="entry name" value="Lactonase"/>
    <property type="match status" value="1"/>
</dbReference>
<evidence type="ECO:0000259" key="3">
    <source>
        <dbReference type="PROSITE" id="PS50093"/>
    </source>
</evidence>
<dbReference type="SUPFAM" id="SSF49299">
    <property type="entry name" value="PKD domain"/>
    <property type="match status" value="1"/>
</dbReference>
<dbReference type="InterPro" id="IPR011048">
    <property type="entry name" value="Haem_d1_sf"/>
</dbReference>
<dbReference type="Proteomes" id="UP001237595">
    <property type="component" value="Unassembled WGS sequence"/>
</dbReference>
<dbReference type="InterPro" id="IPR000601">
    <property type="entry name" value="PKD_dom"/>
</dbReference>
<dbReference type="InterPro" id="IPR019405">
    <property type="entry name" value="Lactonase_7-beta_prop"/>
</dbReference>
<dbReference type="PANTHER" id="PTHR30344">
    <property type="entry name" value="6-PHOSPHOGLUCONOLACTONASE-RELATED"/>
    <property type="match status" value="1"/>
</dbReference>
<dbReference type="InterPro" id="IPR013783">
    <property type="entry name" value="Ig-like_fold"/>
</dbReference>
<name>A0ABT6PUV3_9PSEU</name>
<evidence type="ECO:0000256" key="1">
    <source>
        <dbReference type="ARBA" id="ARBA00005564"/>
    </source>
</evidence>
<evidence type="ECO:0000256" key="2">
    <source>
        <dbReference type="SAM" id="MobiDB-lite"/>
    </source>
</evidence>
<evidence type="ECO:0000313" key="4">
    <source>
        <dbReference type="EMBL" id="MDI2031779.1"/>
    </source>
</evidence>
<dbReference type="Pfam" id="PF18911">
    <property type="entry name" value="PKD_4"/>
    <property type="match status" value="1"/>
</dbReference>
<dbReference type="SUPFAM" id="SSF51004">
    <property type="entry name" value="C-terminal (heme d1) domain of cytochrome cd1-nitrite reductase"/>
    <property type="match status" value="1"/>
</dbReference>
<dbReference type="SMART" id="SM00089">
    <property type="entry name" value="PKD"/>
    <property type="match status" value="1"/>
</dbReference>
<dbReference type="Gene3D" id="2.130.10.10">
    <property type="entry name" value="YVTN repeat-like/Quinoprotein amine dehydrogenase"/>
    <property type="match status" value="2"/>
</dbReference>
<accession>A0ABT6PUV3</accession>
<dbReference type="RefSeq" id="WP_281458044.1">
    <property type="nucleotide sequence ID" value="NZ_JASAOF010000021.1"/>
</dbReference>
<evidence type="ECO:0000313" key="5">
    <source>
        <dbReference type="Proteomes" id="UP001237595"/>
    </source>
</evidence>
<dbReference type="PANTHER" id="PTHR30344:SF1">
    <property type="entry name" value="6-PHOSPHOGLUCONOLACTONASE"/>
    <property type="match status" value="1"/>
</dbReference>
<gene>
    <name evidence="4" type="ORF">QFW96_24340</name>
</gene>
<dbReference type="EMBL" id="JASAOF010000021">
    <property type="protein sequence ID" value="MDI2031779.1"/>
    <property type="molecule type" value="Genomic_DNA"/>
</dbReference>
<reference evidence="4 5" key="1">
    <citation type="submission" date="2023-04" db="EMBL/GenBank/DDBJ databases">
        <title>Draft genome sequence of Saccharopolyspora sp. TS4A08 isolated from sweet potato rhizospheric soil.</title>
        <authorList>
            <person name="Suksaard P."/>
            <person name="Duangmal K."/>
        </authorList>
    </citation>
    <scope>NUCLEOTIDE SEQUENCE [LARGE SCALE GENOMIC DNA]</scope>
    <source>
        <strain evidence="4 5">TS4A08</strain>
    </source>
</reference>
<sequence length="466" mass="46656">MSTALALMTTGGLAPATESLASSPREHVPPTRYLLVGGMGSANVGVLAVDREGTTSNVPGSPFLTGTGLSLVITPDARAVYVASMAGAITGYHIGSDGALTPIDGAQIVVGSPVAGLAMAPDGAHMFATIGGEVRSFSIASSGALTPAGATQAPGQSTLSLPAITPDGRHLFVSDFLNDVVTSFAIASDAGLVQVGQPVPTGSRPALPGITPDGRFLYVSNEGTGDLSGYAIARDGTLTPTPGGRYPTGGTPHGTAITPDGRRLYVPDASPDGNIHGFQIGDDGALTPLAGSPHPGPGGGAIPGRIVLSPDARRAFVIEALTPNVTSKVHSYAIAPDGTPTPTGQPPANSGVLFSDGPSSEITPNQGPAAALRIVGAEGPTHAFSAAGATDSDGTITRYDWDFGDGTSATTTTPEITHTFDQPGMRTVTVTVTDDEGCSLKLIHTGQVTTCNGGPLARATQEISVP</sequence>
<proteinExistence type="inferred from homology"/>
<dbReference type="Gene3D" id="2.60.40.10">
    <property type="entry name" value="Immunoglobulins"/>
    <property type="match status" value="1"/>
</dbReference>
<dbReference type="CDD" id="cd00146">
    <property type="entry name" value="PKD"/>
    <property type="match status" value="1"/>
</dbReference>
<organism evidence="4 5">
    <name type="scientific">Saccharopolyspora ipomoeae</name>
    <dbReference type="NCBI Taxonomy" id="3042027"/>
    <lineage>
        <taxon>Bacteria</taxon>
        <taxon>Bacillati</taxon>
        <taxon>Actinomycetota</taxon>
        <taxon>Actinomycetes</taxon>
        <taxon>Pseudonocardiales</taxon>
        <taxon>Pseudonocardiaceae</taxon>
        <taxon>Saccharopolyspora</taxon>
    </lineage>
</organism>
<comment type="caution">
    <text evidence="4">The sequence shown here is derived from an EMBL/GenBank/DDBJ whole genome shotgun (WGS) entry which is preliminary data.</text>
</comment>
<keyword evidence="5" id="KW-1185">Reference proteome</keyword>
<comment type="similarity">
    <text evidence="1">Belongs to the cycloisomerase 2 family.</text>
</comment>